<dbReference type="PANTHER" id="PTHR12049:SF5">
    <property type="entry name" value="PROTEIN ARGININE METHYLTRANSFERASE NDUFAF7 HOMOLOG, MITOCHONDRIAL"/>
    <property type="match status" value="1"/>
</dbReference>
<evidence type="ECO:0000256" key="4">
    <source>
        <dbReference type="ARBA" id="ARBA00022679"/>
    </source>
</evidence>
<dbReference type="GO" id="GO:0035243">
    <property type="term" value="F:protein-arginine omega-N symmetric methyltransferase activity"/>
    <property type="evidence" value="ECO:0007669"/>
    <property type="project" value="UniProtKB-EC"/>
</dbReference>
<dbReference type="Pfam" id="PF02636">
    <property type="entry name" value="Methyltransf_28"/>
    <property type="match status" value="1"/>
</dbReference>
<evidence type="ECO:0000313" key="8">
    <source>
        <dbReference type="EMBL" id="KAF9511338.1"/>
    </source>
</evidence>
<keyword evidence="4 7" id="KW-0808">Transferase</keyword>
<dbReference type="InterPro" id="IPR003788">
    <property type="entry name" value="NDUFAF7"/>
</dbReference>
<evidence type="ECO:0000256" key="7">
    <source>
        <dbReference type="RuleBase" id="RU364114"/>
    </source>
</evidence>
<name>A0A9P6ASW6_9AGAM</name>
<comment type="subcellular location">
    <subcellularLocation>
        <location evidence="1 7">Mitochondrion</location>
    </subcellularLocation>
</comment>
<comment type="catalytic activity">
    <reaction evidence="6 7">
        <text>L-arginyl-[protein] + 2 S-adenosyl-L-methionine = N(omega),N(omega)'-dimethyl-L-arginyl-[protein] + 2 S-adenosyl-L-homocysteine + 2 H(+)</text>
        <dbReference type="Rhea" id="RHEA:48108"/>
        <dbReference type="Rhea" id="RHEA-COMP:10532"/>
        <dbReference type="Rhea" id="RHEA-COMP:11992"/>
        <dbReference type="ChEBI" id="CHEBI:15378"/>
        <dbReference type="ChEBI" id="CHEBI:29965"/>
        <dbReference type="ChEBI" id="CHEBI:57856"/>
        <dbReference type="ChEBI" id="CHEBI:59789"/>
        <dbReference type="ChEBI" id="CHEBI:88221"/>
        <dbReference type="EC" id="2.1.1.320"/>
    </reaction>
</comment>
<sequence length="512" mass="58819">MRRLLSSRSGLRYFTTSLNLQSRRGGNEHFNYNRSSPLLFGVDEDASEYARFPRLTAKELATYREPPRGVKTLVRDFIHDALYNPHYGYFSQRATIFSTAKHFDFRNMRDSSVFDAAVAAHYAESGITSGIDRNGPGKQLWHTPAELFQPWYGQAIAQCLVSEYLLKFFPYEDFIIYEVGGGNGTLALNILDYLREEYPEVYERTHYRIIEISPNLANIQREKLESHAKSMQIINRSIFDWDTHVPMPCFFVALEVIDNFAHDIIRYSMNNSKPYQALTTTNASGDYDEIFEPVSDPLITKYLEYRKQAGHIPPAFAHPLSSSPTLRRLRAQLPFSPNLSRAEFVPTQLFSFLEILRDKFPLHHLLLSDFSSLPDTISGGGYNAPVVQTRYRDTMVPCSTYMVQPGYFDIFFPTDFELLRDMYELVMVSARPPRSVGDDTSTAPVRLDPNFFSSRGRRRFPLDVAGVSSSSGRRNVYTHKDFLRKYSDAPATTLRSGENPMLDYYSNVKFLF</sequence>
<dbReference type="GO" id="GO:0032259">
    <property type="term" value="P:methylation"/>
    <property type="evidence" value="ECO:0007669"/>
    <property type="project" value="UniProtKB-KW"/>
</dbReference>
<gene>
    <name evidence="8" type="ORF">BS47DRAFT_1318929</name>
</gene>
<evidence type="ECO:0000256" key="3">
    <source>
        <dbReference type="ARBA" id="ARBA00022603"/>
    </source>
</evidence>
<keyword evidence="9" id="KW-1185">Reference proteome</keyword>
<dbReference type="InterPro" id="IPR038375">
    <property type="entry name" value="NDUFAF7_sf"/>
</dbReference>
<dbReference type="Proteomes" id="UP000886523">
    <property type="component" value="Unassembled WGS sequence"/>
</dbReference>
<dbReference type="OrthoDB" id="17415at2759"/>
<evidence type="ECO:0000256" key="2">
    <source>
        <dbReference type="ARBA" id="ARBA00005891"/>
    </source>
</evidence>
<keyword evidence="5 7" id="KW-0496">Mitochondrion</keyword>
<comment type="function">
    <text evidence="7">Arginine methyltransferase involved in the assembly or stability of mitochondrial NADH:ubiquinone oxidoreductase complex (complex I).</text>
</comment>
<dbReference type="EMBL" id="MU129001">
    <property type="protein sequence ID" value="KAF9511338.1"/>
    <property type="molecule type" value="Genomic_DNA"/>
</dbReference>
<comment type="caution">
    <text evidence="8">The sequence shown here is derived from an EMBL/GenBank/DDBJ whole genome shotgun (WGS) entry which is preliminary data.</text>
</comment>
<dbReference type="Gene3D" id="3.40.50.12710">
    <property type="match status" value="1"/>
</dbReference>
<dbReference type="PANTHER" id="PTHR12049">
    <property type="entry name" value="PROTEIN ARGININE METHYLTRANSFERASE NDUFAF7, MITOCHONDRIAL"/>
    <property type="match status" value="1"/>
</dbReference>
<dbReference type="InterPro" id="IPR029063">
    <property type="entry name" value="SAM-dependent_MTases_sf"/>
</dbReference>
<comment type="similarity">
    <text evidence="2 7">Belongs to the NDUFAF7 family.</text>
</comment>
<dbReference type="EC" id="2.1.1.320" evidence="7"/>
<evidence type="ECO:0000256" key="6">
    <source>
        <dbReference type="ARBA" id="ARBA00048612"/>
    </source>
</evidence>
<dbReference type="SUPFAM" id="SSF53335">
    <property type="entry name" value="S-adenosyl-L-methionine-dependent methyltransferases"/>
    <property type="match status" value="1"/>
</dbReference>
<keyword evidence="3 7" id="KW-0489">Methyltransferase</keyword>
<dbReference type="AlphaFoldDB" id="A0A9P6ASW6"/>
<reference evidence="8" key="1">
    <citation type="journal article" date="2020" name="Nat. Commun.">
        <title>Large-scale genome sequencing of mycorrhizal fungi provides insights into the early evolution of symbiotic traits.</title>
        <authorList>
            <person name="Miyauchi S."/>
            <person name="Kiss E."/>
            <person name="Kuo A."/>
            <person name="Drula E."/>
            <person name="Kohler A."/>
            <person name="Sanchez-Garcia M."/>
            <person name="Morin E."/>
            <person name="Andreopoulos B."/>
            <person name="Barry K.W."/>
            <person name="Bonito G."/>
            <person name="Buee M."/>
            <person name="Carver A."/>
            <person name="Chen C."/>
            <person name="Cichocki N."/>
            <person name="Clum A."/>
            <person name="Culley D."/>
            <person name="Crous P.W."/>
            <person name="Fauchery L."/>
            <person name="Girlanda M."/>
            <person name="Hayes R.D."/>
            <person name="Keri Z."/>
            <person name="LaButti K."/>
            <person name="Lipzen A."/>
            <person name="Lombard V."/>
            <person name="Magnuson J."/>
            <person name="Maillard F."/>
            <person name="Murat C."/>
            <person name="Nolan M."/>
            <person name="Ohm R.A."/>
            <person name="Pangilinan J."/>
            <person name="Pereira M.F."/>
            <person name="Perotto S."/>
            <person name="Peter M."/>
            <person name="Pfister S."/>
            <person name="Riley R."/>
            <person name="Sitrit Y."/>
            <person name="Stielow J.B."/>
            <person name="Szollosi G."/>
            <person name="Zifcakova L."/>
            <person name="Stursova M."/>
            <person name="Spatafora J.W."/>
            <person name="Tedersoo L."/>
            <person name="Vaario L.M."/>
            <person name="Yamada A."/>
            <person name="Yan M."/>
            <person name="Wang P."/>
            <person name="Xu J."/>
            <person name="Bruns T."/>
            <person name="Baldrian P."/>
            <person name="Vilgalys R."/>
            <person name="Dunand C."/>
            <person name="Henrissat B."/>
            <person name="Grigoriev I.V."/>
            <person name="Hibbett D."/>
            <person name="Nagy L.G."/>
            <person name="Martin F.M."/>
        </authorList>
    </citation>
    <scope>NUCLEOTIDE SEQUENCE</scope>
    <source>
        <strain evidence="8">UP504</strain>
    </source>
</reference>
<protein>
    <recommendedName>
        <fullName evidence="7">Protein arginine methyltransferase NDUFAF7</fullName>
        <ecNumber evidence="7">2.1.1.320</ecNumber>
    </recommendedName>
</protein>
<accession>A0A9P6ASW6</accession>
<evidence type="ECO:0000313" key="9">
    <source>
        <dbReference type="Proteomes" id="UP000886523"/>
    </source>
</evidence>
<proteinExistence type="inferred from homology"/>
<organism evidence="8 9">
    <name type="scientific">Hydnum rufescens UP504</name>
    <dbReference type="NCBI Taxonomy" id="1448309"/>
    <lineage>
        <taxon>Eukaryota</taxon>
        <taxon>Fungi</taxon>
        <taxon>Dikarya</taxon>
        <taxon>Basidiomycota</taxon>
        <taxon>Agaricomycotina</taxon>
        <taxon>Agaricomycetes</taxon>
        <taxon>Cantharellales</taxon>
        <taxon>Hydnaceae</taxon>
        <taxon>Hydnum</taxon>
    </lineage>
</organism>
<evidence type="ECO:0000256" key="5">
    <source>
        <dbReference type="ARBA" id="ARBA00023128"/>
    </source>
</evidence>
<dbReference type="GO" id="GO:0005739">
    <property type="term" value="C:mitochondrion"/>
    <property type="evidence" value="ECO:0007669"/>
    <property type="project" value="UniProtKB-SubCell"/>
</dbReference>
<evidence type="ECO:0000256" key="1">
    <source>
        <dbReference type="ARBA" id="ARBA00004173"/>
    </source>
</evidence>